<sequence length="97" mass="11128">MNCEMEKGKISIAEEFSSGSIILGNIPVIWRQWHAPRTPSSLLLFQSRIPKLCQEMRDTLKIRWALLLLFISDEIFASAWNRMGDTGAWRKDSCANT</sequence>
<comment type="caution">
    <text evidence="1">The sequence shown here is derived from an EMBL/GenBank/DDBJ whole genome shotgun (WGS) entry which is preliminary data.</text>
</comment>
<keyword evidence="2" id="KW-1185">Reference proteome</keyword>
<reference evidence="1" key="1">
    <citation type="submission" date="2020-08" db="EMBL/GenBank/DDBJ databases">
        <title>Multicomponent nature underlies the extraordinary mechanical properties of spider dragline silk.</title>
        <authorList>
            <person name="Kono N."/>
            <person name="Nakamura H."/>
            <person name="Mori M."/>
            <person name="Yoshida Y."/>
            <person name="Ohtoshi R."/>
            <person name="Malay A.D."/>
            <person name="Moran D.A.P."/>
            <person name="Tomita M."/>
            <person name="Numata K."/>
            <person name="Arakawa K."/>
        </authorList>
    </citation>
    <scope>NUCLEOTIDE SEQUENCE</scope>
</reference>
<gene>
    <name evidence="1" type="ORF">TNIN_266651</name>
</gene>
<dbReference type="Proteomes" id="UP000886998">
    <property type="component" value="Unassembled WGS sequence"/>
</dbReference>
<protein>
    <submittedName>
        <fullName evidence="1">Uncharacterized protein</fullName>
    </submittedName>
</protein>
<evidence type="ECO:0000313" key="1">
    <source>
        <dbReference type="EMBL" id="GFY41029.1"/>
    </source>
</evidence>
<organism evidence="1 2">
    <name type="scientific">Trichonephila inaurata madagascariensis</name>
    <dbReference type="NCBI Taxonomy" id="2747483"/>
    <lineage>
        <taxon>Eukaryota</taxon>
        <taxon>Metazoa</taxon>
        <taxon>Ecdysozoa</taxon>
        <taxon>Arthropoda</taxon>
        <taxon>Chelicerata</taxon>
        <taxon>Arachnida</taxon>
        <taxon>Araneae</taxon>
        <taxon>Araneomorphae</taxon>
        <taxon>Entelegynae</taxon>
        <taxon>Araneoidea</taxon>
        <taxon>Nephilidae</taxon>
        <taxon>Trichonephila</taxon>
        <taxon>Trichonephila inaurata</taxon>
    </lineage>
</organism>
<evidence type="ECO:0000313" key="2">
    <source>
        <dbReference type="Proteomes" id="UP000886998"/>
    </source>
</evidence>
<proteinExistence type="predicted"/>
<name>A0A8X7BT19_9ARAC</name>
<dbReference type="EMBL" id="BMAV01002240">
    <property type="protein sequence ID" value="GFY41029.1"/>
    <property type="molecule type" value="Genomic_DNA"/>
</dbReference>
<accession>A0A8X7BT19</accession>
<dbReference type="AlphaFoldDB" id="A0A8X7BT19"/>